<dbReference type="GO" id="GO:0003700">
    <property type="term" value="F:DNA-binding transcription factor activity"/>
    <property type="evidence" value="ECO:0007669"/>
    <property type="project" value="TreeGrafter"/>
</dbReference>
<feature type="domain" description="LysR substrate-binding" evidence="5">
    <location>
        <begin position="4"/>
        <end position="184"/>
    </location>
</feature>
<reference evidence="6" key="1">
    <citation type="submission" date="2021-03" db="EMBL/GenBank/DDBJ databases">
        <title>A new species, PO-11, isolated from a karst cave deposit.</title>
        <authorList>
            <person name="Zhaoxiaoyong W."/>
        </authorList>
    </citation>
    <scope>NUCLEOTIDE SEQUENCE</scope>
    <source>
        <strain evidence="6">PO-11</strain>
    </source>
</reference>
<protein>
    <submittedName>
        <fullName evidence="6">LysR family substrate-binding domain-containing protein</fullName>
    </submittedName>
</protein>
<keyword evidence="4" id="KW-0804">Transcription</keyword>
<evidence type="ECO:0000313" key="6">
    <source>
        <dbReference type="EMBL" id="MBO1269907.1"/>
    </source>
</evidence>
<name>A0A939KKN5_9MICC</name>
<dbReference type="AlphaFoldDB" id="A0A939KKN5"/>
<proteinExistence type="inferred from homology"/>
<dbReference type="InterPro" id="IPR005119">
    <property type="entry name" value="LysR_subst-bd"/>
</dbReference>
<dbReference type="Pfam" id="PF03466">
    <property type="entry name" value="LysR_substrate"/>
    <property type="match status" value="1"/>
</dbReference>
<dbReference type="GO" id="GO:0003677">
    <property type="term" value="F:DNA binding"/>
    <property type="evidence" value="ECO:0007669"/>
    <property type="project" value="UniProtKB-KW"/>
</dbReference>
<keyword evidence="3" id="KW-0238">DNA-binding</keyword>
<keyword evidence="2" id="KW-0805">Transcription regulation</keyword>
<evidence type="ECO:0000259" key="5">
    <source>
        <dbReference type="Pfam" id="PF03466"/>
    </source>
</evidence>
<organism evidence="6 7">
    <name type="scientific">Arthrobacter cavernae</name>
    <dbReference type="NCBI Taxonomy" id="2817681"/>
    <lineage>
        <taxon>Bacteria</taxon>
        <taxon>Bacillati</taxon>
        <taxon>Actinomycetota</taxon>
        <taxon>Actinomycetes</taxon>
        <taxon>Micrococcales</taxon>
        <taxon>Micrococcaceae</taxon>
        <taxon>Arthrobacter</taxon>
    </lineage>
</organism>
<evidence type="ECO:0000256" key="1">
    <source>
        <dbReference type="ARBA" id="ARBA00009437"/>
    </source>
</evidence>
<dbReference type="RefSeq" id="WP_207617829.1">
    <property type="nucleotide sequence ID" value="NZ_JAFNLL010000070.1"/>
</dbReference>
<dbReference type="Gene3D" id="3.40.190.10">
    <property type="entry name" value="Periplasmic binding protein-like II"/>
    <property type="match status" value="2"/>
</dbReference>
<dbReference type="PANTHER" id="PTHR30346">
    <property type="entry name" value="TRANSCRIPTIONAL DUAL REGULATOR HCAR-RELATED"/>
    <property type="match status" value="1"/>
</dbReference>
<dbReference type="GO" id="GO:0032993">
    <property type="term" value="C:protein-DNA complex"/>
    <property type="evidence" value="ECO:0007669"/>
    <property type="project" value="TreeGrafter"/>
</dbReference>
<dbReference type="CDD" id="cd08414">
    <property type="entry name" value="PBP2_LTTR_aromatics_like"/>
    <property type="match status" value="1"/>
</dbReference>
<dbReference type="Proteomes" id="UP000664164">
    <property type="component" value="Unassembled WGS sequence"/>
</dbReference>
<comment type="caution">
    <text evidence="6">The sequence shown here is derived from an EMBL/GenBank/DDBJ whole genome shotgun (WGS) entry which is preliminary data.</text>
</comment>
<evidence type="ECO:0000256" key="4">
    <source>
        <dbReference type="ARBA" id="ARBA00023163"/>
    </source>
</evidence>
<evidence type="ECO:0000256" key="2">
    <source>
        <dbReference type="ARBA" id="ARBA00023015"/>
    </source>
</evidence>
<dbReference type="EMBL" id="JAFNLL010000070">
    <property type="protein sequence ID" value="MBO1269907.1"/>
    <property type="molecule type" value="Genomic_DNA"/>
</dbReference>
<gene>
    <name evidence="6" type="ORF">J1902_18430</name>
</gene>
<dbReference type="PANTHER" id="PTHR30346:SF0">
    <property type="entry name" value="HCA OPERON TRANSCRIPTIONAL ACTIVATOR HCAR"/>
    <property type="match status" value="1"/>
</dbReference>
<evidence type="ECO:0000313" key="7">
    <source>
        <dbReference type="Proteomes" id="UP000664164"/>
    </source>
</evidence>
<sequence>MISQSERELPGLSIEDVPVDTGAVSSKLQSDGGDIGLGRFLTPPPGFRKETLVHESVLVTLSFSHPLAGSESIELQDLGDLPLLLWTREQNPEYHDALLEICYGRGPSPLILVSPPLIVGARSYLIAEGRAFSLVPESAANHLPASLRAIPLKTRATLPLEMLWLEHDPRVIVPQFLDIIRSEARALG</sequence>
<evidence type="ECO:0000256" key="3">
    <source>
        <dbReference type="ARBA" id="ARBA00023125"/>
    </source>
</evidence>
<comment type="similarity">
    <text evidence="1">Belongs to the LysR transcriptional regulatory family.</text>
</comment>
<keyword evidence="7" id="KW-1185">Reference proteome</keyword>
<dbReference type="SUPFAM" id="SSF53850">
    <property type="entry name" value="Periplasmic binding protein-like II"/>
    <property type="match status" value="1"/>
</dbReference>
<accession>A0A939KKN5</accession>